<dbReference type="PANTHER" id="PTHR14269">
    <property type="entry name" value="CDP-DIACYLGLYCEROL--GLYCEROL-3-PHOSPHATE 3-PHOSPHATIDYLTRANSFERASE-RELATED"/>
    <property type="match status" value="1"/>
</dbReference>
<dbReference type="GO" id="GO:0003882">
    <property type="term" value="F:CDP-diacylglycerol-serine O-phosphatidyltransferase activity"/>
    <property type="evidence" value="ECO:0007669"/>
    <property type="project" value="UniProtKB-EC"/>
</dbReference>
<dbReference type="InterPro" id="IPR048254">
    <property type="entry name" value="CDP_ALCOHOL_P_TRANSF_CS"/>
</dbReference>
<dbReference type="InterPro" id="IPR050324">
    <property type="entry name" value="CDP-alcohol_PTase-I"/>
</dbReference>
<evidence type="ECO:0000256" key="9">
    <source>
        <dbReference type="ARBA" id="ARBA00022989"/>
    </source>
</evidence>
<protein>
    <recommendedName>
        <fullName evidence="5">CDP-diacylglycerol--serine O-phosphatidyltransferase</fullName>
        <ecNumber evidence="4">2.7.8.8</ecNumber>
    </recommendedName>
    <alternativeName>
        <fullName evidence="14">Phosphatidylserine synthase</fullName>
    </alternativeName>
</protein>
<keyword evidence="18" id="KW-1185">Reference proteome</keyword>
<gene>
    <name evidence="17" type="ORF">SAMN06265173_10396</name>
</gene>
<evidence type="ECO:0000256" key="5">
    <source>
        <dbReference type="ARBA" id="ARBA00017171"/>
    </source>
</evidence>
<dbReference type="PANTHER" id="PTHR14269:SF61">
    <property type="entry name" value="CDP-DIACYLGLYCEROL--SERINE O-PHOSPHATIDYLTRANSFERASE"/>
    <property type="match status" value="1"/>
</dbReference>
<organism evidence="17 18">
    <name type="scientific">Thalassovita litoralis</name>
    <dbReference type="NCBI Taxonomy" id="1010611"/>
    <lineage>
        <taxon>Bacteria</taxon>
        <taxon>Pseudomonadati</taxon>
        <taxon>Pseudomonadota</taxon>
        <taxon>Alphaproteobacteria</taxon>
        <taxon>Rhodobacterales</taxon>
        <taxon>Roseobacteraceae</taxon>
        <taxon>Thalassovita</taxon>
    </lineage>
</organism>
<dbReference type="EMBL" id="FXTO01000003">
    <property type="protein sequence ID" value="SMO47366.1"/>
    <property type="molecule type" value="Genomic_DNA"/>
</dbReference>
<dbReference type="OrthoDB" id="9777147at2"/>
<proteinExistence type="inferred from homology"/>
<dbReference type="Gene3D" id="1.20.120.1760">
    <property type="match status" value="1"/>
</dbReference>
<dbReference type="PROSITE" id="PS00379">
    <property type="entry name" value="CDP_ALCOHOL_P_TRANSF"/>
    <property type="match status" value="1"/>
</dbReference>
<feature type="transmembrane region" description="Helical" evidence="16">
    <location>
        <begin position="42"/>
        <end position="62"/>
    </location>
</feature>
<feature type="transmembrane region" description="Helical" evidence="16">
    <location>
        <begin position="176"/>
        <end position="194"/>
    </location>
</feature>
<evidence type="ECO:0000256" key="16">
    <source>
        <dbReference type="SAM" id="Phobius"/>
    </source>
</evidence>
<evidence type="ECO:0000256" key="3">
    <source>
        <dbReference type="ARBA" id="ARBA00010441"/>
    </source>
</evidence>
<evidence type="ECO:0000256" key="7">
    <source>
        <dbReference type="ARBA" id="ARBA00022679"/>
    </source>
</evidence>
<sequence>MKLLPRPDKDRVPFLQLLPNMVTLTGMCLGLTSIQYAMDERFGFAVLLILLSVLMDGLDGLLARRLSATSNFGAELDSLSDFLCFGVAPGILVYQYHLSTLGSLGWIFVLIFAASTCLRLARFNVMRGDGPSTQEDADKEKEKPYFVGVPAPAGALLCLLPVFATQAGLISFDLPSIWTALWLGLVGLLMVSSLRTFSPKGLNVPRGLVAIIMFSLVIGIGLIFTRPWLLLVIIDLLYLVPLLIGVIKVRGRLFS</sequence>
<dbReference type="GO" id="GO:0016020">
    <property type="term" value="C:membrane"/>
    <property type="evidence" value="ECO:0007669"/>
    <property type="project" value="InterPro"/>
</dbReference>
<accession>A0A521BJX7</accession>
<keyword evidence="6" id="KW-0444">Lipid biosynthesis</keyword>
<dbReference type="AlphaFoldDB" id="A0A521BJX7"/>
<comment type="catalytic activity">
    <reaction evidence="1">
        <text>a CDP-1,2-diacyl-sn-glycerol + L-serine = a 1,2-diacyl-sn-glycero-3-phospho-L-serine + CMP + H(+)</text>
        <dbReference type="Rhea" id="RHEA:16913"/>
        <dbReference type="ChEBI" id="CHEBI:15378"/>
        <dbReference type="ChEBI" id="CHEBI:33384"/>
        <dbReference type="ChEBI" id="CHEBI:57262"/>
        <dbReference type="ChEBI" id="CHEBI:58332"/>
        <dbReference type="ChEBI" id="CHEBI:60377"/>
        <dbReference type="EC" id="2.7.8.8"/>
    </reaction>
</comment>
<evidence type="ECO:0000256" key="15">
    <source>
        <dbReference type="RuleBase" id="RU003750"/>
    </source>
</evidence>
<feature type="transmembrane region" description="Helical" evidence="16">
    <location>
        <begin position="12"/>
        <end position="36"/>
    </location>
</feature>
<keyword evidence="10" id="KW-0443">Lipid metabolism</keyword>
<evidence type="ECO:0000256" key="10">
    <source>
        <dbReference type="ARBA" id="ARBA00023098"/>
    </source>
</evidence>
<comment type="similarity">
    <text evidence="3 15">Belongs to the CDP-alcohol phosphatidyltransferase class-I family.</text>
</comment>
<keyword evidence="13" id="KW-1208">Phospholipid metabolism</keyword>
<keyword evidence="9 16" id="KW-1133">Transmembrane helix</keyword>
<dbReference type="InterPro" id="IPR004533">
    <property type="entry name" value="CDP-diaglyc--ser_O-PTrfase"/>
</dbReference>
<dbReference type="GO" id="GO:0012505">
    <property type="term" value="C:endomembrane system"/>
    <property type="evidence" value="ECO:0007669"/>
    <property type="project" value="UniProtKB-SubCell"/>
</dbReference>
<evidence type="ECO:0000256" key="8">
    <source>
        <dbReference type="ARBA" id="ARBA00022692"/>
    </source>
</evidence>
<evidence type="ECO:0000256" key="1">
    <source>
        <dbReference type="ARBA" id="ARBA00000287"/>
    </source>
</evidence>
<reference evidence="17 18" key="1">
    <citation type="submission" date="2017-05" db="EMBL/GenBank/DDBJ databases">
        <authorList>
            <person name="Varghese N."/>
            <person name="Submissions S."/>
        </authorList>
    </citation>
    <scope>NUCLEOTIDE SEQUENCE [LARGE SCALE GENOMIC DNA]</scope>
    <source>
        <strain evidence="17 18">DSM 29506</strain>
    </source>
</reference>
<dbReference type="RefSeq" id="WP_142492139.1">
    <property type="nucleotide sequence ID" value="NZ_FXTO01000003.1"/>
</dbReference>
<dbReference type="InterPro" id="IPR043130">
    <property type="entry name" value="CDP-OH_PTrfase_TM_dom"/>
</dbReference>
<dbReference type="Pfam" id="PF01066">
    <property type="entry name" value="CDP-OH_P_transf"/>
    <property type="match status" value="1"/>
</dbReference>
<dbReference type="GO" id="GO:0008654">
    <property type="term" value="P:phospholipid biosynthetic process"/>
    <property type="evidence" value="ECO:0007669"/>
    <property type="project" value="UniProtKB-KW"/>
</dbReference>
<evidence type="ECO:0000256" key="13">
    <source>
        <dbReference type="ARBA" id="ARBA00023264"/>
    </source>
</evidence>
<dbReference type="NCBIfam" id="TIGR00473">
    <property type="entry name" value="pssA"/>
    <property type="match status" value="1"/>
</dbReference>
<name>A0A521BJX7_9RHOB</name>
<evidence type="ECO:0000256" key="12">
    <source>
        <dbReference type="ARBA" id="ARBA00023209"/>
    </source>
</evidence>
<evidence type="ECO:0000256" key="6">
    <source>
        <dbReference type="ARBA" id="ARBA00022516"/>
    </source>
</evidence>
<dbReference type="EC" id="2.7.8.8" evidence="4"/>
<dbReference type="Proteomes" id="UP000316030">
    <property type="component" value="Unassembled WGS sequence"/>
</dbReference>
<keyword evidence="12" id="KW-0594">Phospholipid biosynthesis</keyword>
<evidence type="ECO:0000256" key="14">
    <source>
        <dbReference type="ARBA" id="ARBA00032361"/>
    </source>
</evidence>
<feature type="transmembrane region" description="Helical" evidence="16">
    <location>
        <begin position="145"/>
        <end position="164"/>
    </location>
</feature>
<comment type="subcellular location">
    <subcellularLocation>
        <location evidence="2">Endomembrane system</location>
        <topology evidence="2">Multi-pass membrane protein</topology>
    </subcellularLocation>
</comment>
<evidence type="ECO:0000256" key="11">
    <source>
        <dbReference type="ARBA" id="ARBA00023136"/>
    </source>
</evidence>
<feature type="transmembrane region" description="Helical" evidence="16">
    <location>
        <begin position="230"/>
        <end position="249"/>
    </location>
</feature>
<evidence type="ECO:0000256" key="4">
    <source>
        <dbReference type="ARBA" id="ARBA00013174"/>
    </source>
</evidence>
<keyword evidence="7 15" id="KW-0808">Transferase</keyword>
<evidence type="ECO:0000313" key="18">
    <source>
        <dbReference type="Proteomes" id="UP000316030"/>
    </source>
</evidence>
<evidence type="ECO:0000256" key="2">
    <source>
        <dbReference type="ARBA" id="ARBA00004127"/>
    </source>
</evidence>
<keyword evidence="8 16" id="KW-0812">Transmembrane</keyword>
<keyword evidence="11 16" id="KW-0472">Membrane</keyword>
<feature type="transmembrane region" description="Helical" evidence="16">
    <location>
        <begin position="206"/>
        <end position="224"/>
    </location>
</feature>
<dbReference type="InterPro" id="IPR000462">
    <property type="entry name" value="CDP-OH_P_trans"/>
</dbReference>
<evidence type="ECO:0000313" key="17">
    <source>
        <dbReference type="EMBL" id="SMO47366.1"/>
    </source>
</evidence>